<feature type="transmembrane region" description="Helical" evidence="9">
    <location>
        <begin position="6"/>
        <end position="23"/>
    </location>
</feature>
<evidence type="ECO:0000256" key="2">
    <source>
        <dbReference type="ARBA" id="ARBA00022692"/>
    </source>
</evidence>
<feature type="domain" description="J" evidence="10">
    <location>
        <begin position="66"/>
        <end position="117"/>
    </location>
</feature>
<dbReference type="FunFam" id="1.10.287.110:FF:000001">
    <property type="entry name" value="Import inner membrane translocase subunit tim14"/>
    <property type="match status" value="1"/>
</dbReference>
<evidence type="ECO:0000256" key="5">
    <source>
        <dbReference type="ARBA" id="ARBA00023128"/>
    </source>
</evidence>
<gene>
    <name evidence="11" type="primary">TIM14</name>
    <name evidence="11" type="ORF">KQX54_011551</name>
</gene>
<reference evidence="11 12" key="1">
    <citation type="journal article" date="2021" name="J. Hered.">
        <title>A chromosome-level genome assembly of the parasitoid wasp, Cotesia glomerata (Hymenoptera: Braconidae).</title>
        <authorList>
            <person name="Pinto B.J."/>
            <person name="Weis J.J."/>
            <person name="Gamble T."/>
            <person name="Ode P.J."/>
            <person name="Paul R."/>
            <person name="Zaspel J.M."/>
        </authorList>
    </citation>
    <scope>NUCLEOTIDE SEQUENCE [LARGE SCALE GENOMIC DNA]</scope>
    <source>
        <strain evidence="11">CgM1</strain>
    </source>
</reference>
<dbReference type="InterPro" id="IPR036869">
    <property type="entry name" value="J_dom_sf"/>
</dbReference>
<evidence type="ECO:0000256" key="7">
    <source>
        <dbReference type="ARBA" id="ARBA00038105"/>
    </source>
</evidence>
<dbReference type="AlphaFoldDB" id="A0AAV7J4W0"/>
<comment type="subcellular location">
    <subcellularLocation>
        <location evidence="1">Mitochondrion inner membrane</location>
        <topology evidence="1">Single-pass membrane protein</topology>
    </subcellularLocation>
</comment>
<dbReference type="Gene3D" id="1.10.287.110">
    <property type="entry name" value="DnaJ domain"/>
    <property type="match status" value="1"/>
</dbReference>
<keyword evidence="5" id="KW-0496">Mitochondrion</keyword>
<keyword evidence="6 9" id="KW-0472">Membrane</keyword>
<comment type="caution">
    <text evidence="11">The sequence shown here is derived from an EMBL/GenBank/DDBJ whole genome shotgun (WGS) entry which is preliminary data.</text>
</comment>
<evidence type="ECO:0000313" key="12">
    <source>
        <dbReference type="Proteomes" id="UP000826195"/>
    </source>
</evidence>
<dbReference type="EMBL" id="JAHXZJ010000002">
    <property type="protein sequence ID" value="KAH0564355.1"/>
    <property type="molecule type" value="Genomic_DNA"/>
</dbReference>
<dbReference type="PROSITE" id="PS50076">
    <property type="entry name" value="DNAJ_2"/>
    <property type="match status" value="1"/>
</dbReference>
<dbReference type="GO" id="GO:0030150">
    <property type="term" value="P:protein import into mitochondrial matrix"/>
    <property type="evidence" value="ECO:0007669"/>
    <property type="project" value="TreeGrafter"/>
</dbReference>
<evidence type="ECO:0000256" key="1">
    <source>
        <dbReference type="ARBA" id="ARBA00004434"/>
    </source>
</evidence>
<keyword evidence="3" id="KW-0999">Mitochondrion inner membrane</keyword>
<evidence type="ECO:0000259" key="10">
    <source>
        <dbReference type="PROSITE" id="PS50076"/>
    </source>
</evidence>
<keyword evidence="2 9" id="KW-0812">Transmembrane</keyword>
<evidence type="ECO:0000256" key="6">
    <source>
        <dbReference type="ARBA" id="ARBA00023136"/>
    </source>
</evidence>
<comment type="function">
    <text evidence="8">Probable component of the PAM complex, a complex required for the translocation of transit peptide-containing proteins from the inner membrane into the mitochondrial matrix in an ATP-dependent manner. May act as a co-chaperone that stimulate the ATP-dependent activity.</text>
</comment>
<evidence type="ECO:0000313" key="11">
    <source>
        <dbReference type="EMBL" id="KAH0564355.1"/>
    </source>
</evidence>
<dbReference type="PANTHER" id="PTHR12763">
    <property type="match status" value="1"/>
</dbReference>
<evidence type="ECO:0000256" key="9">
    <source>
        <dbReference type="SAM" id="Phobius"/>
    </source>
</evidence>
<dbReference type="PANTHER" id="PTHR12763:SF28">
    <property type="entry name" value="GEO10507P1-RELATED"/>
    <property type="match status" value="1"/>
</dbReference>
<dbReference type="SUPFAM" id="SSF46565">
    <property type="entry name" value="Chaperone J-domain"/>
    <property type="match status" value="1"/>
</dbReference>
<dbReference type="Proteomes" id="UP000826195">
    <property type="component" value="Unassembled WGS sequence"/>
</dbReference>
<evidence type="ECO:0000256" key="3">
    <source>
        <dbReference type="ARBA" id="ARBA00022792"/>
    </source>
</evidence>
<keyword evidence="4 9" id="KW-1133">Transmembrane helix</keyword>
<sequence length="117" mass="12681">MASTAVVAGIGLAVVGFTGRYIVKSMPTLSKKMAEAYKVLPKLDAKSLANSKYYKGGFEPTMTKREASLILGVSPTASKSKIKERYKKLIVLNHPDCQGSPYLASKISQAKDLLEKK</sequence>
<dbReference type="Pfam" id="PF00226">
    <property type="entry name" value="DnaJ"/>
    <property type="match status" value="1"/>
</dbReference>
<proteinExistence type="inferred from homology"/>
<dbReference type="GO" id="GO:0001405">
    <property type="term" value="C:PAM complex, Tim23 associated import motor"/>
    <property type="evidence" value="ECO:0007669"/>
    <property type="project" value="TreeGrafter"/>
</dbReference>
<accession>A0AAV7J4W0</accession>
<dbReference type="InterPro" id="IPR001623">
    <property type="entry name" value="DnaJ_domain"/>
</dbReference>
<keyword evidence="12" id="KW-1185">Reference proteome</keyword>
<organism evidence="11 12">
    <name type="scientific">Cotesia glomerata</name>
    <name type="common">Lepidopteran parasitic wasp</name>
    <name type="synonym">Apanteles glomeratus</name>
    <dbReference type="NCBI Taxonomy" id="32391"/>
    <lineage>
        <taxon>Eukaryota</taxon>
        <taxon>Metazoa</taxon>
        <taxon>Ecdysozoa</taxon>
        <taxon>Arthropoda</taxon>
        <taxon>Hexapoda</taxon>
        <taxon>Insecta</taxon>
        <taxon>Pterygota</taxon>
        <taxon>Neoptera</taxon>
        <taxon>Endopterygota</taxon>
        <taxon>Hymenoptera</taxon>
        <taxon>Apocrita</taxon>
        <taxon>Ichneumonoidea</taxon>
        <taxon>Braconidae</taxon>
        <taxon>Microgastrinae</taxon>
        <taxon>Cotesia</taxon>
    </lineage>
</organism>
<comment type="similarity">
    <text evidence="7">Belongs to the TIM14 family.</text>
</comment>
<dbReference type="CDD" id="cd06257">
    <property type="entry name" value="DnaJ"/>
    <property type="match status" value="1"/>
</dbReference>
<evidence type="ECO:0000256" key="4">
    <source>
        <dbReference type="ARBA" id="ARBA00022989"/>
    </source>
</evidence>
<protein>
    <submittedName>
        <fullName evidence="11">Mitochondrial import inner membrane translocase subunit tim14</fullName>
    </submittedName>
</protein>
<dbReference type="GO" id="GO:0001671">
    <property type="term" value="F:ATPase activator activity"/>
    <property type="evidence" value="ECO:0007669"/>
    <property type="project" value="TreeGrafter"/>
</dbReference>
<evidence type="ECO:0000256" key="8">
    <source>
        <dbReference type="ARBA" id="ARBA00054366"/>
    </source>
</evidence>
<name>A0AAV7J4W0_COTGL</name>